<accession>A0A2I0UYU7</accession>
<reference evidence="1 2" key="1">
    <citation type="submission" date="2017-10" db="EMBL/GenBank/DDBJ databases">
        <title>Draft genome of Lysinibacillus fusiformis strain Juneja, a laboratory-derived pathogen of Drosophila melanogaster.</title>
        <authorList>
            <person name="Smith B.R."/>
            <person name="Unckless R.L."/>
        </authorList>
    </citation>
    <scope>NUCLEOTIDE SEQUENCE [LARGE SCALE GENOMIC DNA]</scope>
    <source>
        <strain evidence="1 2">Juneja</strain>
    </source>
</reference>
<comment type="caution">
    <text evidence="1">The sequence shown here is derived from an EMBL/GenBank/DDBJ whole genome shotgun (WGS) entry which is preliminary data.</text>
</comment>
<dbReference type="InterPro" id="IPR036890">
    <property type="entry name" value="HATPase_C_sf"/>
</dbReference>
<dbReference type="RefSeq" id="WP_089932256.1">
    <property type="nucleotide sequence ID" value="NZ_PDFK01000003.1"/>
</dbReference>
<dbReference type="NCBIfam" id="NF047352">
    <property type="entry name" value="P_loop_sacsin"/>
    <property type="match status" value="1"/>
</dbReference>
<proteinExistence type="predicted"/>
<dbReference type="Gene3D" id="3.30.565.10">
    <property type="entry name" value="Histidine kinase-like ATPase, C-terminal domain"/>
    <property type="match status" value="1"/>
</dbReference>
<evidence type="ECO:0000313" key="2">
    <source>
        <dbReference type="Proteomes" id="UP000234956"/>
    </source>
</evidence>
<gene>
    <name evidence="1" type="ORF">CRI88_10975</name>
</gene>
<evidence type="ECO:0008006" key="3">
    <source>
        <dbReference type="Google" id="ProtNLM"/>
    </source>
</evidence>
<name>A0A2I0UYU7_9BACI</name>
<organism evidence="1 2">
    <name type="scientific">Lysinibacillus fusiformis</name>
    <dbReference type="NCBI Taxonomy" id="28031"/>
    <lineage>
        <taxon>Bacteria</taxon>
        <taxon>Bacillati</taxon>
        <taxon>Bacillota</taxon>
        <taxon>Bacilli</taxon>
        <taxon>Bacillales</taxon>
        <taxon>Bacillaceae</taxon>
        <taxon>Lysinibacillus</taxon>
    </lineage>
</organism>
<sequence>MVYVDKIYEADKKAINHQFATKILYLMDDLRLNANEKNSRRWIWELLQNAKDVSYENNKVSVRINLDKTKKILEFSHNGKPFTSENITFLLKQVSTKERTKNGENKETGKFGTGFLTTHLLSEIVVINGILKEPDEPYKQVEIKLDRSGRDIDTIIKSVEASFSQLKKIDTSPSVEDFNPNKLNTVFTYDLDERGIEIAEQGLEDLLNNIIFTLTLLPEIKSIYIENLNTKFELEREVIKLSENIAINTVIEQTGDKRNEYKILTIAKHNVTLALQIEEIQNKIFIKEIKNTIPKLFCHFPLIGTESFPFPFIINSPYFNPTDPRNGVYLKDSNEEKIIENVTIMSIALELYCDLLNYASKHNWGKMYLFASSINSSIHEDWLSNEWLKKNITDPIKNKLLNTPIVDTLKGDRISILDEIGKTKVWFPSHNNLKIRSKIWEISSCWIPEKLPVQEEIDNWYQVMWSDKYNLTLKVLTSSLQERKNIDYLASELIDIAAFDWINLYFEILNEEGKFINEIIGDKFAVIPNQKGHFKKRTELNYDEEIDEELKNVLDILGEDYRERLLNRKIHVGDQILLSSKNQKDAINKINEIISYDINLEACFYTVSLFNFEDEFPKIRNDIYDFSKDIFKDKIHDKSEILNWSLDIWENIDKIVIEYLVNEISNYKNIETLSEVLNTDQISTLKWLNNFVSFLNENQYDYHVNNGDKPILPNQNGVFHIKDNLFLDDGTTEDFLKDILRELGLDIRENLLSKEIFLKLPENRTKNQTNIAEDITKLIIELNRDASEDEDIKQVHKKILIWFKDNQDLAKELFPELYKNKHKLYDDTEIAESMEKAIKYDEIMDKYDIQDFNSLERILEVKLSQIEENQEYKQNLTEEILIQLGIFSQTELDAAFSNKLFSDNFIHLSEKDRIKFEFVQKIINRSIKKVFEHLETKSEYDVSDPEEISKTIFSVTKNGEDIYLIIRPADYDQVIIYYDSEKDILDYEKDCELWIADEKSPPQKITFGKMLKITGLNRIPLKKII</sequence>
<dbReference type="AlphaFoldDB" id="A0A2I0UYU7"/>
<dbReference type="Proteomes" id="UP000234956">
    <property type="component" value="Unassembled WGS sequence"/>
</dbReference>
<dbReference type="SUPFAM" id="SSF55874">
    <property type="entry name" value="ATPase domain of HSP90 chaperone/DNA topoisomerase II/histidine kinase"/>
    <property type="match status" value="1"/>
</dbReference>
<evidence type="ECO:0000313" key="1">
    <source>
        <dbReference type="EMBL" id="PKU51245.1"/>
    </source>
</evidence>
<protein>
    <recommendedName>
        <fullName evidence="3">ATP-binding protein</fullName>
    </recommendedName>
</protein>
<dbReference type="EMBL" id="PDFK01000003">
    <property type="protein sequence ID" value="PKU51245.1"/>
    <property type="molecule type" value="Genomic_DNA"/>
</dbReference>